<gene>
    <name evidence="1" type="ORF">DICVIV_13630</name>
</gene>
<dbReference type="AlphaFoldDB" id="A0A0D8X9V6"/>
<sequence>MWCVLLFPLAVLAQNPLTQDSNRMAENVDNLRKLYGIATRIMELGGSFMGQNSGGTGSSSVASGVRNFEADNTVTGGTEYNSELMNLQKNFGLLGLPMQSSTVQPRPAGIQGLLNTFFGSSVDETEPLPSPPTPRPRPANIFGLLGGPLSQQRQQTPSSNIGQINLWELFGVTRPTTTTTQAPIERILNPQIGILNALMRGNAQPERSSQVGNPSLLSQFFG</sequence>
<evidence type="ECO:0000313" key="2">
    <source>
        <dbReference type="Proteomes" id="UP000053766"/>
    </source>
</evidence>
<proteinExistence type="predicted"/>
<dbReference type="Proteomes" id="UP000053766">
    <property type="component" value="Unassembled WGS sequence"/>
</dbReference>
<evidence type="ECO:0000313" key="1">
    <source>
        <dbReference type="EMBL" id="KJH40414.1"/>
    </source>
</evidence>
<keyword evidence="2" id="KW-1185">Reference proteome</keyword>
<dbReference type="OrthoDB" id="5850001at2759"/>
<name>A0A0D8X9V6_DICVI</name>
<reference evidence="1 2" key="1">
    <citation type="submission" date="2013-11" db="EMBL/GenBank/DDBJ databases">
        <title>Draft genome of the bovine lungworm Dictyocaulus viviparus.</title>
        <authorList>
            <person name="Mitreva M."/>
        </authorList>
    </citation>
    <scope>NUCLEOTIDE SEQUENCE [LARGE SCALE GENOMIC DNA]</scope>
    <source>
        <strain evidence="1 2">HannoverDv2000</strain>
    </source>
</reference>
<organism evidence="1 2">
    <name type="scientific">Dictyocaulus viviparus</name>
    <name type="common">Bovine lungworm</name>
    <dbReference type="NCBI Taxonomy" id="29172"/>
    <lineage>
        <taxon>Eukaryota</taxon>
        <taxon>Metazoa</taxon>
        <taxon>Ecdysozoa</taxon>
        <taxon>Nematoda</taxon>
        <taxon>Chromadorea</taxon>
        <taxon>Rhabditida</taxon>
        <taxon>Rhabditina</taxon>
        <taxon>Rhabditomorpha</taxon>
        <taxon>Strongyloidea</taxon>
        <taxon>Metastrongylidae</taxon>
        <taxon>Dictyocaulus</taxon>
    </lineage>
</organism>
<dbReference type="EMBL" id="KN717238">
    <property type="protein sequence ID" value="KJH40414.1"/>
    <property type="molecule type" value="Genomic_DNA"/>
</dbReference>
<reference evidence="2" key="2">
    <citation type="journal article" date="2016" name="Sci. Rep.">
        <title>Dictyocaulus viviparus genome, variome and transcriptome elucidate lungworm biology and support future intervention.</title>
        <authorList>
            <person name="McNulty S.N."/>
            <person name="Strube C."/>
            <person name="Rosa B.A."/>
            <person name="Martin J.C."/>
            <person name="Tyagi R."/>
            <person name="Choi Y.J."/>
            <person name="Wang Q."/>
            <person name="Hallsworth Pepin K."/>
            <person name="Zhang X."/>
            <person name="Ozersky P."/>
            <person name="Wilson R.K."/>
            <person name="Sternberg P.W."/>
            <person name="Gasser R.B."/>
            <person name="Mitreva M."/>
        </authorList>
    </citation>
    <scope>NUCLEOTIDE SEQUENCE [LARGE SCALE GENOMIC DNA]</scope>
    <source>
        <strain evidence="2">HannoverDv2000</strain>
    </source>
</reference>
<protein>
    <submittedName>
        <fullName evidence="1">Uncharacterized protein</fullName>
    </submittedName>
</protein>
<accession>A0A0D8X9V6</accession>